<keyword evidence="3" id="KW-1185">Reference proteome</keyword>
<comment type="caution">
    <text evidence="2">The sequence shown here is derived from an EMBL/GenBank/DDBJ whole genome shotgun (WGS) entry which is preliminary data.</text>
</comment>
<keyword evidence="1" id="KW-0732">Signal</keyword>
<sequence length="151" mass="15268">MAGISVSLIVLLSVLLLESGGAHATIFIPVPGIVTGPVCCTPDGNCPGTGAAGATVTLTCLGSLLNPGVSISNTTTATGIFSISANITTYSISSLTIFSRCYITVQLPVPAADACFILSNTGGTLFSFVRRTGQVNGAMTGAPIRFVRINN</sequence>
<dbReference type="AlphaFoldDB" id="A0A8X9A4Q0"/>
<reference evidence="2" key="2">
    <citation type="submission" date="2020-08" db="EMBL/GenBank/DDBJ databases">
        <title>Plant Genome Project.</title>
        <authorList>
            <person name="Zhang R.-G."/>
        </authorList>
    </citation>
    <scope>NUCLEOTIDE SEQUENCE</scope>
    <source>
        <strain evidence="2">Huo1</strain>
        <tissue evidence="2">Leaf</tissue>
    </source>
</reference>
<organism evidence="2">
    <name type="scientific">Salvia splendens</name>
    <name type="common">Scarlet sage</name>
    <dbReference type="NCBI Taxonomy" id="180675"/>
    <lineage>
        <taxon>Eukaryota</taxon>
        <taxon>Viridiplantae</taxon>
        <taxon>Streptophyta</taxon>
        <taxon>Embryophyta</taxon>
        <taxon>Tracheophyta</taxon>
        <taxon>Spermatophyta</taxon>
        <taxon>Magnoliopsida</taxon>
        <taxon>eudicotyledons</taxon>
        <taxon>Gunneridae</taxon>
        <taxon>Pentapetalae</taxon>
        <taxon>asterids</taxon>
        <taxon>lamiids</taxon>
        <taxon>Lamiales</taxon>
        <taxon>Lamiaceae</taxon>
        <taxon>Nepetoideae</taxon>
        <taxon>Mentheae</taxon>
        <taxon>Salviinae</taxon>
        <taxon>Salvia</taxon>
        <taxon>Salvia subgen. Calosphace</taxon>
        <taxon>core Calosphace</taxon>
    </lineage>
</organism>
<name>A0A8X9A4Q0_SALSN</name>
<feature type="signal peptide" evidence="1">
    <location>
        <begin position="1"/>
        <end position="24"/>
    </location>
</feature>
<dbReference type="EMBL" id="PNBA02000004">
    <property type="protein sequence ID" value="KAG6428712.1"/>
    <property type="molecule type" value="Genomic_DNA"/>
</dbReference>
<reference evidence="2" key="1">
    <citation type="submission" date="2018-01" db="EMBL/GenBank/DDBJ databases">
        <authorList>
            <person name="Mao J.F."/>
        </authorList>
    </citation>
    <scope>NUCLEOTIDE SEQUENCE</scope>
    <source>
        <strain evidence="2">Huo1</strain>
        <tissue evidence="2">Leaf</tissue>
    </source>
</reference>
<evidence type="ECO:0000313" key="3">
    <source>
        <dbReference type="Proteomes" id="UP000298416"/>
    </source>
</evidence>
<gene>
    <name evidence="2" type="ORF">SASPL_112968</name>
</gene>
<protein>
    <submittedName>
        <fullName evidence="2">Uncharacterized protein</fullName>
    </submittedName>
</protein>
<dbReference type="Proteomes" id="UP000298416">
    <property type="component" value="Unassembled WGS sequence"/>
</dbReference>
<feature type="chain" id="PRO_5036454792" evidence="1">
    <location>
        <begin position="25"/>
        <end position="151"/>
    </location>
</feature>
<proteinExistence type="predicted"/>
<evidence type="ECO:0000313" key="2">
    <source>
        <dbReference type="EMBL" id="KAG6428712.1"/>
    </source>
</evidence>
<accession>A0A8X9A4Q0</accession>
<evidence type="ECO:0000256" key="1">
    <source>
        <dbReference type="SAM" id="SignalP"/>
    </source>
</evidence>